<dbReference type="InterPro" id="IPR001647">
    <property type="entry name" value="HTH_TetR"/>
</dbReference>
<organism evidence="4 5">
    <name type="scientific">Flavobacterium jejuense</name>
    <dbReference type="NCBI Taxonomy" id="1544455"/>
    <lineage>
        <taxon>Bacteria</taxon>
        <taxon>Pseudomonadati</taxon>
        <taxon>Bacteroidota</taxon>
        <taxon>Flavobacteriia</taxon>
        <taxon>Flavobacteriales</taxon>
        <taxon>Flavobacteriaceae</taxon>
        <taxon>Flavobacterium</taxon>
    </lineage>
</organism>
<evidence type="ECO:0000256" key="1">
    <source>
        <dbReference type="ARBA" id="ARBA00023125"/>
    </source>
</evidence>
<comment type="caution">
    <text evidence="4">The sequence shown here is derived from an EMBL/GenBank/DDBJ whole genome shotgun (WGS) entry which is preliminary data.</text>
</comment>
<dbReference type="PANTHER" id="PTHR43479">
    <property type="entry name" value="ACREF/ENVCD OPERON REPRESSOR-RELATED"/>
    <property type="match status" value="1"/>
</dbReference>
<accession>A0ABX0IV78</accession>
<dbReference type="EMBL" id="VEVQ02000018">
    <property type="protein sequence ID" value="NHN27787.1"/>
    <property type="molecule type" value="Genomic_DNA"/>
</dbReference>
<name>A0ABX0IV78_9FLAO</name>
<evidence type="ECO:0000313" key="4">
    <source>
        <dbReference type="EMBL" id="NHN27787.1"/>
    </source>
</evidence>
<evidence type="ECO:0000256" key="2">
    <source>
        <dbReference type="PROSITE-ProRule" id="PRU00335"/>
    </source>
</evidence>
<evidence type="ECO:0000259" key="3">
    <source>
        <dbReference type="PROSITE" id="PS50977"/>
    </source>
</evidence>
<dbReference type="PRINTS" id="PR00455">
    <property type="entry name" value="HTHTETR"/>
</dbReference>
<dbReference type="PROSITE" id="PS01081">
    <property type="entry name" value="HTH_TETR_1"/>
    <property type="match status" value="1"/>
</dbReference>
<dbReference type="RefSeq" id="WP_140964297.1">
    <property type="nucleotide sequence ID" value="NZ_VEVQ02000018.1"/>
</dbReference>
<dbReference type="InterPro" id="IPR023772">
    <property type="entry name" value="DNA-bd_HTH_TetR-type_CS"/>
</dbReference>
<reference evidence="4 5" key="2">
    <citation type="submission" date="2019-05" db="EMBL/GenBank/DDBJ databases">
        <authorList>
            <person name="Lianzixin W."/>
        </authorList>
    </citation>
    <scope>NUCLEOTIDE SEQUENCE [LARGE SCALE GENOMIC DNA]</scope>
    <source>
        <strain evidence="4 5">EC11</strain>
    </source>
</reference>
<dbReference type="Gene3D" id="1.10.357.10">
    <property type="entry name" value="Tetracycline Repressor, domain 2"/>
    <property type="match status" value="1"/>
</dbReference>
<sequence length="173" mass="20096">MTKKQENIINAALQLFAQEGYTATSTNKVAKLAGVSEGLIFRHFTNKEGLLKAIIEEGERKVLTLFETIFKETEPKKIIQKTITLPFLIPNEELEFWKLQFKLKWELNHNNSNKLKPLQEKLIHSFKTLNYQNPELEAAYVLTFLEGLSTAIIKGTLTNRTEFQDFLIYKYQL</sequence>
<dbReference type="Proteomes" id="UP000817854">
    <property type="component" value="Unassembled WGS sequence"/>
</dbReference>
<protein>
    <submittedName>
        <fullName evidence="4">Helix-turn-helix transcriptional regulator</fullName>
    </submittedName>
</protein>
<dbReference type="PANTHER" id="PTHR43479:SF11">
    <property type="entry name" value="ACREF_ENVCD OPERON REPRESSOR-RELATED"/>
    <property type="match status" value="1"/>
</dbReference>
<gene>
    <name evidence="4" type="ORF">FIA58_019075</name>
</gene>
<keyword evidence="5" id="KW-1185">Reference proteome</keyword>
<dbReference type="SUPFAM" id="SSF46689">
    <property type="entry name" value="Homeodomain-like"/>
    <property type="match status" value="1"/>
</dbReference>
<reference evidence="5" key="1">
    <citation type="submission" date="2019-05" db="EMBL/GenBank/DDBJ databases">
        <title>Flavobacterium profundi sp. nov., isolated from a deep-sea seamount.</title>
        <authorList>
            <person name="Zhang D.-C."/>
        </authorList>
    </citation>
    <scope>NUCLEOTIDE SEQUENCE [LARGE SCALE GENOMIC DNA]</scope>
    <source>
        <strain evidence="5">EC11</strain>
    </source>
</reference>
<dbReference type="InterPro" id="IPR050624">
    <property type="entry name" value="HTH-type_Tx_Regulator"/>
</dbReference>
<feature type="domain" description="HTH tetR-type" evidence="3">
    <location>
        <begin position="2"/>
        <end position="62"/>
    </location>
</feature>
<dbReference type="InterPro" id="IPR009057">
    <property type="entry name" value="Homeodomain-like_sf"/>
</dbReference>
<evidence type="ECO:0000313" key="5">
    <source>
        <dbReference type="Proteomes" id="UP000817854"/>
    </source>
</evidence>
<proteinExistence type="predicted"/>
<keyword evidence="1 2" id="KW-0238">DNA-binding</keyword>
<reference evidence="4 5" key="3">
    <citation type="submission" date="2020-02" db="EMBL/GenBank/DDBJ databases">
        <title>Flavobacterium profundi sp. nov., isolated from a deep-sea seamount.</title>
        <authorList>
            <person name="Zhang D.-C."/>
        </authorList>
    </citation>
    <scope>NUCLEOTIDE SEQUENCE [LARGE SCALE GENOMIC DNA]</scope>
    <source>
        <strain evidence="4 5">EC11</strain>
    </source>
</reference>
<feature type="DNA-binding region" description="H-T-H motif" evidence="2">
    <location>
        <begin position="25"/>
        <end position="44"/>
    </location>
</feature>
<dbReference type="Pfam" id="PF00440">
    <property type="entry name" value="TetR_N"/>
    <property type="match status" value="1"/>
</dbReference>
<dbReference type="PROSITE" id="PS50977">
    <property type="entry name" value="HTH_TETR_2"/>
    <property type="match status" value="1"/>
</dbReference>